<name>A0A6N7Z1K4_9PSEU</name>
<gene>
    <name evidence="1" type="ORF">GKO32_11905</name>
</gene>
<dbReference type="Gene3D" id="2.60.120.10">
    <property type="entry name" value="Jelly Rolls"/>
    <property type="match status" value="1"/>
</dbReference>
<evidence type="ECO:0000313" key="1">
    <source>
        <dbReference type="EMBL" id="MTD54679.1"/>
    </source>
</evidence>
<evidence type="ECO:0000313" key="2">
    <source>
        <dbReference type="Proteomes" id="UP000440096"/>
    </source>
</evidence>
<accession>A0A6N7Z1K4</accession>
<dbReference type="SUPFAM" id="SSF51182">
    <property type="entry name" value="RmlC-like cupins"/>
    <property type="match status" value="1"/>
</dbReference>
<comment type="caution">
    <text evidence="1">The sequence shown here is derived from an EMBL/GenBank/DDBJ whole genome shotgun (WGS) entry which is preliminary data.</text>
</comment>
<dbReference type="InterPro" id="IPR047142">
    <property type="entry name" value="OryJ/VirC-like"/>
</dbReference>
<dbReference type="InterPro" id="IPR014710">
    <property type="entry name" value="RmlC-like_jellyroll"/>
</dbReference>
<sequence>MTPERERKLVPVRRVVTGHDESGRSTVLSDEFSPHTMTFPGVPDYGQTDLWRTRVPADNTTSGESCENPTMAPPDGGVVFRVVQIPPDHLFLADFDRTAMFGGLPDGKHAVGDHEVRNATMHRTRSVDFAVVLDGEVHAVLEDGEVLLRRGDTLIQRGTLHGWSNRTDSNCQIAFVLVDAGPSDAGEEQQP</sequence>
<dbReference type="PANTHER" id="PTHR36156">
    <property type="entry name" value="SLR2101 PROTEIN"/>
    <property type="match status" value="1"/>
</dbReference>
<organism evidence="1 2">
    <name type="scientific">Amycolatopsis pithecellobii</name>
    <dbReference type="NCBI Taxonomy" id="664692"/>
    <lineage>
        <taxon>Bacteria</taxon>
        <taxon>Bacillati</taxon>
        <taxon>Actinomycetota</taxon>
        <taxon>Actinomycetes</taxon>
        <taxon>Pseudonocardiales</taxon>
        <taxon>Pseudonocardiaceae</taxon>
        <taxon>Amycolatopsis</taxon>
    </lineage>
</organism>
<dbReference type="Proteomes" id="UP000440096">
    <property type="component" value="Unassembled WGS sequence"/>
</dbReference>
<reference evidence="1 2" key="1">
    <citation type="submission" date="2019-11" db="EMBL/GenBank/DDBJ databases">
        <title>Draft genome of Amycolatopsis RM579.</title>
        <authorList>
            <person name="Duangmal K."/>
            <person name="Mingma R."/>
        </authorList>
    </citation>
    <scope>NUCLEOTIDE SEQUENCE [LARGE SCALE GENOMIC DNA]</scope>
    <source>
        <strain evidence="1 2">RM579</strain>
    </source>
</reference>
<dbReference type="PANTHER" id="PTHR36156:SF2">
    <property type="entry name" value="CUPIN TYPE-2 DOMAIN-CONTAINING PROTEIN"/>
    <property type="match status" value="1"/>
</dbReference>
<dbReference type="CDD" id="cd02231">
    <property type="entry name" value="cupin_BLL6423-like"/>
    <property type="match status" value="1"/>
</dbReference>
<dbReference type="Gene3D" id="2.20.70.150">
    <property type="match status" value="1"/>
</dbReference>
<protein>
    <submittedName>
        <fullName evidence="1">Cupin domain-containing protein</fullName>
    </submittedName>
</protein>
<proteinExistence type="predicted"/>
<dbReference type="InterPro" id="IPR011051">
    <property type="entry name" value="RmlC_Cupin_sf"/>
</dbReference>
<dbReference type="RefSeq" id="WP_154756901.1">
    <property type="nucleotide sequence ID" value="NZ_WMBA01000014.1"/>
</dbReference>
<dbReference type="AlphaFoldDB" id="A0A6N7Z1K4"/>
<dbReference type="OrthoDB" id="713485at2"/>
<dbReference type="EMBL" id="WMBA01000014">
    <property type="protein sequence ID" value="MTD54679.1"/>
    <property type="molecule type" value="Genomic_DNA"/>
</dbReference>
<keyword evidence="2" id="KW-1185">Reference proteome</keyword>